<gene>
    <name evidence="4" type="ORF">F2Q68_00045663</name>
    <name evidence="3" type="ORF">F2Q70_00044710</name>
</gene>
<keyword evidence="2" id="KW-0472">Membrane</keyword>
<dbReference type="Proteomes" id="UP000712281">
    <property type="component" value="Unassembled WGS sequence"/>
</dbReference>
<feature type="compositionally biased region" description="Basic residues" evidence="1">
    <location>
        <begin position="30"/>
        <end position="39"/>
    </location>
</feature>
<sequence>MPYNGGQNTQDVGEQWLRTDNGGGDGGERWRRHQRKHQRREQSITRGGEGITVVYVTVTVAVVNGVVAFVVVYVPVDVFYVIITPPSSKI</sequence>
<dbReference type="AlphaFoldDB" id="A0A8S9KNT5"/>
<feature type="transmembrane region" description="Helical" evidence="2">
    <location>
        <begin position="53"/>
        <end position="83"/>
    </location>
</feature>
<accession>A0A8S9KNT5</accession>
<protein>
    <recommendedName>
        <fullName evidence="5">Transmembrane protein</fullName>
    </recommendedName>
</protein>
<keyword evidence="2" id="KW-0812">Transmembrane</keyword>
<proteinExistence type="predicted"/>
<evidence type="ECO:0000313" key="3">
    <source>
        <dbReference type="EMBL" id="KAF2595006.1"/>
    </source>
</evidence>
<evidence type="ECO:0000313" key="4">
    <source>
        <dbReference type="EMBL" id="KAF2607088.1"/>
    </source>
</evidence>
<keyword evidence="2" id="KW-1133">Transmembrane helix</keyword>
<evidence type="ECO:0008006" key="5">
    <source>
        <dbReference type="Google" id="ProtNLM"/>
    </source>
</evidence>
<dbReference type="EMBL" id="QGKY02000164">
    <property type="protein sequence ID" value="KAF2595006.1"/>
    <property type="molecule type" value="Genomic_DNA"/>
</dbReference>
<organism evidence="3">
    <name type="scientific">Brassica cretica</name>
    <name type="common">Mustard</name>
    <dbReference type="NCBI Taxonomy" id="69181"/>
    <lineage>
        <taxon>Eukaryota</taxon>
        <taxon>Viridiplantae</taxon>
        <taxon>Streptophyta</taxon>
        <taxon>Embryophyta</taxon>
        <taxon>Tracheophyta</taxon>
        <taxon>Spermatophyta</taxon>
        <taxon>Magnoliopsida</taxon>
        <taxon>eudicotyledons</taxon>
        <taxon>Gunneridae</taxon>
        <taxon>Pentapetalae</taxon>
        <taxon>rosids</taxon>
        <taxon>malvids</taxon>
        <taxon>Brassicales</taxon>
        <taxon>Brassicaceae</taxon>
        <taxon>Brassiceae</taxon>
        <taxon>Brassica</taxon>
    </lineage>
</organism>
<evidence type="ECO:0000256" key="2">
    <source>
        <dbReference type="SAM" id="Phobius"/>
    </source>
</evidence>
<dbReference type="EMBL" id="QGKW02000276">
    <property type="protein sequence ID" value="KAF2607088.1"/>
    <property type="molecule type" value="Genomic_DNA"/>
</dbReference>
<feature type="region of interest" description="Disordered" evidence="1">
    <location>
        <begin position="1"/>
        <end position="43"/>
    </location>
</feature>
<evidence type="ECO:0000256" key="1">
    <source>
        <dbReference type="SAM" id="MobiDB-lite"/>
    </source>
</evidence>
<reference evidence="3" key="1">
    <citation type="submission" date="2019-12" db="EMBL/GenBank/DDBJ databases">
        <title>Genome sequencing and annotation of Brassica cretica.</title>
        <authorList>
            <person name="Studholme D.J."/>
            <person name="Sarris P.F."/>
        </authorList>
    </citation>
    <scope>NUCLEOTIDE SEQUENCE</scope>
    <source>
        <strain evidence="4">PFS-001/15</strain>
        <strain evidence="3">PFS-102/07</strain>
        <tissue evidence="3">Leaf</tissue>
    </source>
</reference>
<feature type="compositionally biased region" description="Polar residues" evidence="1">
    <location>
        <begin position="1"/>
        <end position="12"/>
    </location>
</feature>
<comment type="caution">
    <text evidence="3">The sequence shown here is derived from an EMBL/GenBank/DDBJ whole genome shotgun (WGS) entry which is preliminary data.</text>
</comment>
<name>A0A8S9KNT5_BRACR</name>